<feature type="transmembrane region" description="Helical" evidence="10">
    <location>
        <begin position="9"/>
        <end position="31"/>
    </location>
</feature>
<organism evidence="11 12">
    <name type="scientific">Poecilia formosa</name>
    <name type="common">Amazon molly</name>
    <name type="synonym">Limia formosa</name>
    <dbReference type="NCBI Taxonomy" id="48698"/>
    <lineage>
        <taxon>Eukaryota</taxon>
        <taxon>Metazoa</taxon>
        <taxon>Chordata</taxon>
        <taxon>Craniata</taxon>
        <taxon>Vertebrata</taxon>
        <taxon>Euteleostomi</taxon>
        <taxon>Actinopterygii</taxon>
        <taxon>Neopterygii</taxon>
        <taxon>Teleostei</taxon>
        <taxon>Neoteleostei</taxon>
        <taxon>Acanthomorphata</taxon>
        <taxon>Ovalentaria</taxon>
        <taxon>Atherinomorphae</taxon>
        <taxon>Cyprinodontiformes</taxon>
        <taxon>Poeciliidae</taxon>
        <taxon>Poeciliinae</taxon>
        <taxon>Poecilia</taxon>
    </lineage>
</organism>
<keyword evidence="4" id="KW-0796">Tight junction</keyword>
<dbReference type="Pfam" id="PF00822">
    <property type="entry name" value="PMP22_Claudin"/>
    <property type="match status" value="1"/>
</dbReference>
<evidence type="ECO:0000256" key="6">
    <source>
        <dbReference type="ARBA" id="ARBA00022692"/>
    </source>
</evidence>
<comment type="subcellular location">
    <subcellularLocation>
        <location evidence="1">Cell junction</location>
        <location evidence="1">Tight junction</location>
    </subcellularLocation>
    <subcellularLocation>
        <location evidence="2">Cell membrane</location>
        <topology evidence="2">Multi-pass membrane protein</topology>
    </subcellularLocation>
</comment>
<reference evidence="12" key="1">
    <citation type="submission" date="2013-10" db="EMBL/GenBank/DDBJ databases">
        <authorList>
            <person name="Schartl M."/>
            <person name="Warren W."/>
        </authorList>
    </citation>
    <scope>NUCLEOTIDE SEQUENCE [LARGE SCALE GENOMIC DNA]</scope>
    <source>
        <strain evidence="12">female</strain>
    </source>
</reference>
<feature type="transmembrane region" description="Helical" evidence="10">
    <location>
        <begin position="81"/>
        <end position="104"/>
    </location>
</feature>
<protein>
    <submittedName>
        <fullName evidence="11">Claudin i</fullName>
    </submittedName>
</protein>
<evidence type="ECO:0000256" key="5">
    <source>
        <dbReference type="ARBA" id="ARBA00022475"/>
    </source>
</evidence>
<evidence type="ECO:0000256" key="7">
    <source>
        <dbReference type="ARBA" id="ARBA00022949"/>
    </source>
</evidence>
<keyword evidence="9 10" id="KW-0472">Membrane</keyword>
<evidence type="ECO:0000256" key="4">
    <source>
        <dbReference type="ARBA" id="ARBA00022427"/>
    </source>
</evidence>
<dbReference type="PRINTS" id="PR01077">
    <property type="entry name" value="CLAUDIN"/>
</dbReference>
<evidence type="ECO:0000313" key="11">
    <source>
        <dbReference type="Ensembl" id="ENSPFOP00000013209.1"/>
    </source>
</evidence>
<keyword evidence="12" id="KW-1185">Reference proteome</keyword>
<evidence type="ECO:0000256" key="10">
    <source>
        <dbReference type="SAM" id="Phobius"/>
    </source>
</evidence>
<sequence>MASKAVQMIFVALGAVGLMMVIICCALPEWAVGHFSGYYIYPELDVHVGLWKACMTYRTGLQLCETYESVKQISPPHGSRAMTVTSCILCGLSLLLLIFGSDFTPCVQNQDTKPKLILAAAVGLTLAGLLVIIPVSWETNPPVLLEEMRQGASIYIGYVAGLMLILTGVLLCCFSRPGSSSFGGTVSCLRNRV</sequence>
<dbReference type="InterPro" id="IPR004031">
    <property type="entry name" value="PMP22/EMP/MP20/Claudin"/>
</dbReference>
<accession>A0A087Y5A6</accession>
<comment type="similarity">
    <text evidence="3">Belongs to the claudin family.</text>
</comment>
<evidence type="ECO:0000256" key="8">
    <source>
        <dbReference type="ARBA" id="ARBA00022989"/>
    </source>
</evidence>
<dbReference type="InterPro" id="IPR006187">
    <property type="entry name" value="Claudin"/>
</dbReference>
<dbReference type="Ensembl" id="ENSPFOT00000013227.1">
    <property type="protein sequence ID" value="ENSPFOP00000013209.1"/>
    <property type="gene ID" value="ENSPFOG00000013212.1"/>
</dbReference>
<dbReference type="GO" id="GO:0005923">
    <property type="term" value="C:bicellular tight junction"/>
    <property type="evidence" value="ECO:0007669"/>
    <property type="project" value="UniProtKB-SubCell"/>
</dbReference>
<keyword evidence="6 10" id="KW-0812">Transmembrane</keyword>
<evidence type="ECO:0000256" key="1">
    <source>
        <dbReference type="ARBA" id="ARBA00004435"/>
    </source>
</evidence>
<dbReference type="OMA" id="THIFRNA"/>
<keyword evidence="7" id="KW-0965">Cell junction</keyword>
<proteinExistence type="inferred from homology"/>
<evidence type="ECO:0000256" key="3">
    <source>
        <dbReference type="ARBA" id="ARBA00008295"/>
    </source>
</evidence>
<dbReference type="GO" id="GO:0005886">
    <property type="term" value="C:plasma membrane"/>
    <property type="evidence" value="ECO:0007669"/>
    <property type="project" value="UniProtKB-SubCell"/>
</dbReference>
<dbReference type="GeneTree" id="ENSGT00920000149270"/>
<reference evidence="11" key="3">
    <citation type="submission" date="2025-09" db="UniProtKB">
        <authorList>
            <consortium name="Ensembl"/>
        </authorList>
    </citation>
    <scope>IDENTIFICATION</scope>
</reference>
<evidence type="ECO:0000256" key="2">
    <source>
        <dbReference type="ARBA" id="ARBA00004651"/>
    </source>
</evidence>
<name>A0A087Y5A6_POEFO</name>
<dbReference type="eggNOG" id="ENOG502QW3M">
    <property type="taxonomic scope" value="Eukaryota"/>
</dbReference>
<dbReference type="EMBL" id="AYCK01009201">
    <property type="status" value="NOT_ANNOTATED_CDS"/>
    <property type="molecule type" value="Genomic_DNA"/>
</dbReference>
<dbReference type="AlphaFoldDB" id="A0A087Y5A6"/>
<dbReference type="PANTHER" id="PTHR12002">
    <property type="entry name" value="CLAUDIN"/>
    <property type="match status" value="1"/>
</dbReference>
<keyword evidence="5" id="KW-1003">Cell membrane</keyword>
<dbReference type="Gene3D" id="1.20.140.150">
    <property type="match status" value="1"/>
</dbReference>
<keyword evidence="8 10" id="KW-1133">Transmembrane helix</keyword>
<dbReference type="STRING" id="48698.ENSPFOP00000013209"/>
<dbReference type="Proteomes" id="UP000028760">
    <property type="component" value="Unassembled WGS sequence"/>
</dbReference>
<feature type="transmembrane region" description="Helical" evidence="10">
    <location>
        <begin position="116"/>
        <end position="135"/>
    </location>
</feature>
<dbReference type="GO" id="GO:0005198">
    <property type="term" value="F:structural molecule activity"/>
    <property type="evidence" value="ECO:0007669"/>
    <property type="project" value="InterPro"/>
</dbReference>
<feature type="transmembrane region" description="Helical" evidence="10">
    <location>
        <begin position="155"/>
        <end position="174"/>
    </location>
</feature>
<evidence type="ECO:0000256" key="9">
    <source>
        <dbReference type="ARBA" id="ARBA00023136"/>
    </source>
</evidence>
<evidence type="ECO:0000313" key="12">
    <source>
        <dbReference type="Proteomes" id="UP000028760"/>
    </source>
</evidence>
<reference evidence="11" key="2">
    <citation type="submission" date="2025-08" db="UniProtKB">
        <authorList>
            <consortium name="Ensembl"/>
        </authorList>
    </citation>
    <scope>IDENTIFICATION</scope>
</reference>